<dbReference type="EMBL" id="AMQM01006173">
    <property type="status" value="NOT_ANNOTATED_CDS"/>
    <property type="molecule type" value="Genomic_DNA"/>
</dbReference>
<reference evidence="4" key="1">
    <citation type="submission" date="2012-12" db="EMBL/GenBank/DDBJ databases">
        <authorList>
            <person name="Hellsten U."/>
            <person name="Grimwood J."/>
            <person name="Chapman J.A."/>
            <person name="Shapiro H."/>
            <person name="Aerts A."/>
            <person name="Otillar R.P."/>
            <person name="Terry A.Y."/>
            <person name="Boore J.L."/>
            <person name="Simakov O."/>
            <person name="Marletaz F."/>
            <person name="Cho S.-J."/>
            <person name="Edsinger-Gonzales E."/>
            <person name="Havlak P."/>
            <person name="Kuo D.-H."/>
            <person name="Larsson T."/>
            <person name="Lv J."/>
            <person name="Arendt D."/>
            <person name="Savage R."/>
            <person name="Osoegawa K."/>
            <person name="de Jong P."/>
            <person name="Lindberg D.R."/>
            <person name="Seaver E.C."/>
            <person name="Weisblat D.A."/>
            <person name="Putnam N.H."/>
            <person name="Grigoriev I.V."/>
            <person name="Rokhsar D.S."/>
        </authorList>
    </citation>
    <scope>NUCLEOTIDE SEQUENCE</scope>
</reference>
<evidence type="ECO:0000313" key="2">
    <source>
        <dbReference type="EMBL" id="ESN97714.1"/>
    </source>
</evidence>
<keyword evidence="4" id="KW-1185">Reference proteome</keyword>
<dbReference type="Proteomes" id="UP000015101">
    <property type="component" value="Unassembled WGS sequence"/>
</dbReference>
<dbReference type="CTD" id="20206435"/>
<dbReference type="EMBL" id="KB097304">
    <property type="protein sequence ID" value="ESN97714.1"/>
    <property type="molecule type" value="Genomic_DNA"/>
</dbReference>
<dbReference type="InterPro" id="IPR002889">
    <property type="entry name" value="WSC_carb-bd"/>
</dbReference>
<reference evidence="2 4" key="2">
    <citation type="journal article" date="2013" name="Nature">
        <title>Insights into bilaterian evolution from three spiralian genomes.</title>
        <authorList>
            <person name="Simakov O."/>
            <person name="Marletaz F."/>
            <person name="Cho S.J."/>
            <person name="Edsinger-Gonzales E."/>
            <person name="Havlak P."/>
            <person name="Hellsten U."/>
            <person name="Kuo D.H."/>
            <person name="Larsson T."/>
            <person name="Lv J."/>
            <person name="Arendt D."/>
            <person name="Savage R."/>
            <person name="Osoegawa K."/>
            <person name="de Jong P."/>
            <person name="Grimwood J."/>
            <person name="Chapman J.A."/>
            <person name="Shapiro H."/>
            <person name="Aerts A."/>
            <person name="Otillar R.P."/>
            <person name="Terry A.Y."/>
            <person name="Boore J.L."/>
            <person name="Grigoriev I.V."/>
            <person name="Lindberg D.R."/>
            <person name="Seaver E.C."/>
            <person name="Weisblat D.A."/>
            <person name="Putnam N.H."/>
            <person name="Rokhsar D.S."/>
        </authorList>
    </citation>
    <scope>NUCLEOTIDE SEQUENCE</scope>
</reference>
<feature type="domain" description="WSC" evidence="1">
    <location>
        <begin position="1"/>
        <end position="69"/>
    </location>
</feature>
<organism evidence="3 4">
    <name type="scientific">Helobdella robusta</name>
    <name type="common">Californian leech</name>
    <dbReference type="NCBI Taxonomy" id="6412"/>
    <lineage>
        <taxon>Eukaryota</taxon>
        <taxon>Metazoa</taxon>
        <taxon>Spiralia</taxon>
        <taxon>Lophotrochozoa</taxon>
        <taxon>Annelida</taxon>
        <taxon>Clitellata</taxon>
        <taxon>Hirudinea</taxon>
        <taxon>Rhynchobdellida</taxon>
        <taxon>Glossiphoniidae</taxon>
        <taxon>Helobdella</taxon>
    </lineage>
</organism>
<dbReference type="PROSITE" id="PS51212">
    <property type="entry name" value="WSC"/>
    <property type="match status" value="1"/>
</dbReference>
<dbReference type="EnsemblMetazoa" id="HelroT177773">
    <property type="protein sequence ID" value="HelroP177773"/>
    <property type="gene ID" value="HelroG177773"/>
</dbReference>
<dbReference type="GeneID" id="20206435"/>
<dbReference type="InParanoid" id="T1FC86"/>
<evidence type="ECO:0000313" key="3">
    <source>
        <dbReference type="EnsemblMetazoa" id="HelroP177773"/>
    </source>
</evidence>
<dbReference type="HOGENOM" id="CLU_1556953_0_0_1"/>
<dbReference type="RefSeq" id="XP_009024173.1">
    <property type="nucleotide sequence ID" value="XM_009025925.1"/>
</dbReference>
<name>T1FC86_HELRO</name>
<dbReference type="KEGG" id="hro:HELRODRAFT_177773"/>
<reference evidence="3" key="3">
    <citation type="submission" date="2015-06" db="UniProtKB">
        <authorList>
            <consortium name="EnsemblMetazoa"/>
        </authorList>
    </citation>
    <scope>IDENTIFICATION</scope>
</reference>
<protein>
    <recommendedName>
        <fullName evidence="1">WSC domain-containing protein</fullName>
    </recommendedName>
</protein>
<gene>
    <name evidence="3" type="primary">20206435</name>
    <name evidence="2" type="ORF">HELRODRAFT_177773</name>
</gene>
<evidence type="ECO:0000313" key="4">
    <source>
        <dbReference type="Proteomes" id="UP000015101"/>
    </source>
</evidence>
<evidence type="ECO:0000259" key="1">
    <source>
        <dbReference type="PROSITE" id="PS51212"/>
    </source>
</evidence>
<proteinExistence type="predicted"/>
<dbReference type="AlphaFoldDB" id="T1FC86"/>
<sequence length="172" mass="19694">MTTHVISVEKCKHFCSNKDESLYVALIKAGDCQCIYRADQAVVLSDCKFKCRDGKDCGGNDVYSVYVDNSTKASFHRLCSAYIGQYYTVPTILDTLTFWDENTWEGCAHFCQEKNHSVFMLLKTRQGLEYRMGRSSYLDCTLDNSNPFIDCLKKCQAGKKGNDCRELGWYLF</sequence>
<accession>T1FC86</accession>